<feature type="region of interest" description="Disordered" evidence="1">
    <location>
        <begin position="20"/>
        <end position="69"/>
    </location>
</feature>
<sequence length="69" mass="7254">MALRTAFPLKSDEEINELVTSAQSDPDGSDDSISSQRLHSLLAESVEAGPPALEESEGQAAENPVQATD</sequence>
<evidence type="ECO:0000256" key="1">
    <source>
        <dbReference type="SAM" id="MobiDB-lite"/>
    </source>
</evidence>
<organism evidence="2 3">
    <name type="scientific">Dissostichus eleginoides</name>
    <name type="common">Patagonian toothfish</name>
    <name type="synonym">Dissostichus amissus</name>
    <dbReference type="NCBI Taxonomy" id="100907"/>
    <lineage>
        <taxon>Eukaryota</taxon>
        <taxon>Metazoa</taxon>
        <taxon>Chordata</taxon>
        <taxon>Craniata</taxon>
        <taxon>Vertebrata</taxon>
        <taxon>Euteleostomi</taxon>
        <taxon>Actinopterygii</taxon>
        <taxon>Neopterygii</taxon>
        <taxon>Teleostei</taxon>
        <taxon>Neoteleostei</taxon>
        <taxon>Acanthomorphata</taxon>
        <taxon>Eupercaria</taxon>
        <taxon>Perciformes</taxon>
        <taxon>Notothenioidei</taxon>
        <taxon>Nototheniidae</taxon>
        <taxon>Dissostichus</taxon>
    </lineage>
</organism>
<proteinExistence type="predicted"/>
<dbReference type="EMBL" id="JASDAP010000018">
    <property type="protein sequence ID" value="KAK1887389.1"/>
    <property type="molecule type" value="Genomic_DNA"/>
</dbReference>
<name>A0AAD9F370_DISEL</name>
<accession>A0AAD9F370</accession>
<comment type="caution">
    <text evidence="2">The sequence shown here is derived from an EMBL/GenBank/DDBJ whole genome shotgun (WGS) entry which is preliminary data.</text>
</comment>
<keyword evidence="3" id="KW-1185">Reference proteome</keyword>
<dbReference type="Proteomes" id="UP001228049">
    <property type="component" value="Unassembled WGS sequence"/>
</dbReference>
<reference evidence="2" key="1">
    <citation type="submission" date="2023-04" db="EMBL/GenBank/DDBJ databases">
        <title>Chromosome-level genome of Chaenocephalus aceratus.</title>
        <authorList>
            <person name="Park H."/>
        </authorList>
    </citation>
    <scope>NUCLEOTIDE SEQUENCE</scope>
    <source>
        <strain evidence="2">DE</strain>
        <tissue evidence="2">Muscle</tissue>
    </source>
</reference>
<evidence type="ECO:0000313" key="3">
    <source>
        <dbReference type="Proteomes" id="UP001228049"/>
    </source>
</evidence>
<dbReference type="AlphaFoldDB" id="A0AAD9F370"/>
<protein>
    <submittedName>
        <fullName evidence="2">Translin-associated factor X-interacting protein 1</fullName>
    </submittedName>
</protein>
<evidence type="ECO:0000313" key="2">
    <source>
        <dbReference type="EMBL" id="KAK1887389.1"/>
    </source>
</evidence>
<gene>
    <name evidence="2" type="ORF">KUDE01_028178</name>
</gene>